<name>A0AAD3HRT0_9CHLO</name>
<reference evidence="1 2" key="1">
    <citation type="journal article" date="2021" name="Sci. Rep.">
        <title>Genome sequencing of the multicellular alga Astrephomene provides insights into convergent evolution of germ-soma differentiation.</title>
        <authorList>
            <person name="Yamashita S."/>
            <person name="Yamamoto K."/>
            <person name="Matsuzaki R."/>
            <person name="Suzuki S."/>
            <person name="Yamaguchi H."/>
            <person name="Hirooka S."/>
            <person name="Minakuchi Y."/>
            <person name="Miyagishima S."/>
            <person name="Kawachi M."/>
            <person name="Toyoda A."/>
            <person name="Nozaki H."/>
        </authorList>
    </citation>
    <scope>NUCLEOTIDE SEQUENCE [LARGE SCALE GENOMIC DNA]</scope>
    <source>
        <strain evidence="1 2">NIES-4017</strain>
    </source>
</reference>
<dbReference type="Proteomes" id="UP001054857">
    <property type="component" value="Unassembled WGS sequence"/>
</dbReference>
<dbReference type="AlphaFoldDB" id="A0AAD3HRT0"/>
<dbReference type="EMBL" id="BMAR01000038">
    <property type="protein sequence ID" value="GFR50497.1"/>
    <property type="molecule type" value="Genomic_DNA"/>
</dbReference>
<dbReference type="Pfam" id="PF15003">
    <property type="entry name" value="HAUS2"/>
    <property type="match status" value="1"/>
</dbReference>
<dbReference type="InterPro" id="IPR028346">
    <property type="entry name" value="HAUS2"/>
</dbReference>
<dbReference type="GO" id="GO:0031023">
    <property type="term" value="P:microtubule organizing center organization"/>
    <property type="evidence" value="ECO:0007669"/>
    <property type="project" value="InterPro"/>
</dbReference>
<sequence length="205" mass="21599">MNSVALPGGGTSTSLNPFASILTAAQQAGVPLPKTATPLPSLVTASSSLVEAADAHHSVLCKVQSLRAQKDAPHAADASAQQALCKLLHVANTNNRTIVKGQQEIAARVRALKTKECIPIERQHQEEFVSLLRSIFQSGPLLQQLYEDIAWSLSTPEAGAAWENRLEPLLAVVASSQAYEAGLNQQDQLLSRLPAVGMAPGGAPL</sequence>
<accession>A0AAD3HRT0</accession>
<dbReference type="GO" id="GO:0051225">
    <property type="term" value="P:spindle assembly"/>
    <property type="evidence" value="ECO:0007669"/>
    <property type="project" value="InterPro"/>
</dbReference>
<organism evidence="1 2">
    <name type="scientific">Astrephomene gubernaculifera</name>
    <dbReference type="NCBI Taxonomy" id="47775"/>
    <lineage>
        <taxon>Eukaryota</taxon>
        <taxon>Viridiplantae</taxon>
        <taxon>Chlorophyta</taxon>
        <taxon>core chlorophytes</taxon>
        <taxon>Chlorophyceae</taxon>
        <taxon>CS clade</taxon>
        <taxon>Chlamydomonadales</taxon>
        <taxon>Astrephomenaceae</taxon>
        <taxon>Astrephomene</taxon>
    </lineage>
</organism>
<comment type="caution">
    <text evidence="1">The sequence shown here is derived from an EMBL/GenBank/DDBJ whole genome shotgun (WGS) entry which is preliminary data.</text>
</comment>
<keyword evidence="2" id="KW-1185">Reference proteome</keyword>
<proteinExistence type="predicted"/>
<evidence type="ECO:0000313" key="1">
    <source>
        <dbReference type="EMBL" id="GFR50497.1"/>
    </source>
</evidence>
<gene>
    <name evidence="1" type="ORF">Agub_g12762</name>
</gene>
<protein>
    <submittedName>
        <fullName evidence="1">Uncharacterized protein</fullName>
    </submittedName>
</protein>
<evidence type="ECO:0000313" key="2">
    <source>
        <dbReference type="Proteomes" id="UP001054857"/>
    </source>
</evidence>